<gene>
    <name evidence="1" type="ORF">HHI36_002694</name>
</gene>
<protein>
    <submittedName>
        <fullName evidence="1">Uncharacterized protein</fullName>
    </submittedName>
</protein>
<accession>A0ABD2PCT3</accession>
<dbReference type="Proteomes" id="UP001516400">
    <property type="component" value="Unassembled WGS sequence"/>
</dbReference>
<comment type="caution">
    <text evidence="1">The sequence shown here is derived from an EMBL/GenBank/DDBJ whole genome shotgun (WGS) entry which is preliminary data.</text>
</comment>
<name>A0ABD2PCT3_9CUCU</name>
<sequence>MVQNSEPRAIYFTISYEEIEFQKALVIKTKENKDVEVRKAYINKPGMSDRKK</sequence>
<proteinExistence type="predicted"/>
<dbReference type="AlphaFoldDB" id="A0ABD2PCT3"/>
<dbReference type="EMBL" id="JABFTP020000185">
    <property type="protein sequence ID" value="KAL3288245.1"/>
    <property type="molecule type" value="Genomic_DNA"/>
</dbReference>
<evidence type="ECO:0000313" key="1">
    <source>
        <dbReference type="EMBL" id="KAL3288245.1"/>
    </source>
</evidence>
<organism evidence="1 2">
    <name type="scientific">Cryptolaemus montrouzieri</name>
    <dbReference type="NCBI Taxonomy" id="559131"/>
    <lineage>
        <taxon>Eukaryota</taxon>
        <taxon>Metazoa</taxon>
        <taxon>Ecdysozoa</taxon>
        <taxon>Arthropoda</taxon>
        <taxon>Hexapoda</taxon>
        <taxon>Insecta</taxon>
        <taxon>Pterygota</taxon>
        <taxon>Neoptera</taxon>
        <taxon>Endopterygota</taxon>
        <taxon>Coleoptera</taxon>
        <taxon>Polyphaga</taxon>
        <taxon>Cucujiformia</taxon>
        <taxon>Coccinelloidea</taxon>
        <taxon>Coccinellidae</taxon>
        <taxon>Scymninae</taxon>
        <taxon>Scymnini</taxon>
        <taxon>Cryptolaemus</taxon>
    </lineage>
</organism>
<feature type="non-terminal residue" evidence="1">
    <location>
        <position position="52"/>
    </location>
</feature>
<evidence type="ECO:0000313" key="2">
    <source>
        <dbReference type="Proteomes" id="UP001516400"/>
    </source>
</evidence>
<reference evidence="1 2" key="1">
    <citation type="journal article" date="2021" name="BMC Biol.">
        <title>Horizontally acquired antibacterial genes associated with adaptive radiation of ladybird beetles.</title>
        <authorList>
            <person name="Li H.S."/>
            <person name="Tang X.F."/>
            <person name="Huang Y.H."/>
            <person name="Xu Z.Y."/>
            <person name="Chen M.L."/>
            <person name="Du X.Y."/>
            <person name="Qiu B.Y."/>
            <person name="Chen P.T."/>
            <person name="Zhang W."/>
            <person name="Slipinski A."/>
            <person name="Escalona H.E."/>
            <person name="Waterhouse R.M."/>
            <person name="Zwick A."/>
            <person name="Pang H."/>
        </authorList>
    </citation>
    <scope>NUCLEOTIDE SEQUENCE [LARGE SCALE GENOMIC DNA]</scope>
    <source>
        <strain evidence="1">SYSU2018</strain>
    </source>
</reference>
<keyword evidence="2" id="KW-1185">Reference proteome</keyword>